<dbReference type="Proteomes" id="UP000694850">
    <property type="component" value="Unplaced"/>
</dbReference>
<dbReference type="PANTHER" id="PTHR32157:SF0">
    <property type="entry name" value="CANCER_TESTIS ANTIGEN FAMILY 47 MEMBER C1"/>
    <property type="match status" value="1"/>
</dbReference>
<dbReference type="PANTHER" id="PTHR32157">
    <property type="entry name" value="GENE 6268-RELATED"/>
    <property type="match status" value="1"/>
</dbReference>
<dbReference type="OrthoDB" id="9838467at2759"/>
<accession>A0A8B7AVF0</accession>
<organism evidence="2 3">
    <name type="scientific">Orycteropus afer afer</name>
    <dbReference type="NCBI Taxonomy" id="1230840"/>
    <lineage>
        <taxon>Eukaryota</taxon>
        <taxon>Metazoa</taxon>
        <taxon>Chordata</taxon>
        <taxon>Craniata</taxon>
        <taxon>Vertebrata</taxon>
        <taxon>Euteleostomi</taxon>
        <taxon>Mammalia</taxon>
        <taxon>Eutheria</taxon>
        <taxon>Afrotheria</taxon>
        <taxon>Tubulidentata</taxon>
        <taxon>Orycteropodidae</taxon>
        <taxon>Orycteropus</taxon>
    </lineage>
</organism>
<reference evidence="3" key="1">
    <citation type="submission" date="2025-08" db="UniProtKB">
        <authorList>
            <consortium name="RefSeq"/>
        </authorList>
    </citation>
    <scope>IDENTIFICATION</scope>
</reference>
<dbReference type="InterPro" id="IPR028930">
    <property type="entry name" value="CT47"/>
</dbReference>
<dbReference type="RefSeq" id="XP_007951542.1">
    <property type="nucleotide sequence ID" value="XM_007953351.1"/>
</dbReference>
<proteinExistence type="predicted"/>
<keyword evidence="2" id="KW-1185">Reference proteome</keyword>
<gene>
    <name evidence="3" type="primary">LOC103207689</name>
</gene>
<feature type="compositionally biased region" description="Low complexity" evidence="1">
    <location>
        <begin position="30"/>
        <end position="48"/>
    </location>
</feature>
<evidence type="ECO:0000313" key="3">
    <source>
        <dbReference type="RefSeq" id="XP_007951542.1"/>
    </source>
</evidence>
<name>A0A8B7AVF0_ORYAF</name>
<dbReference type="Pfam" id="PF15623">
    <property type="entry name" value="CT47"/>
    <property type="match status" value="1"/>
</dbReference>
<feature type="region of interest" description="Disordered" evidence="1">
    <location>
        <begin position="203"/>
        <end position="252"/>
    </location>
</feature>
<protein>
    <submittedName>
        <fullName evidence="3">Cancer/testis antigen 47A-like</fullName>
    </submittedName>
</protein>
<feature type="compositionally biased region" description="Gly residues" evidence="1">
    <location>
        <begin position="19"/>
        <end position="29"/>
    </location>
</feature>
<evidence type="ECO:0000313" key="2">
    <source>
        <dbReference type="Proteomes" id="UP000694850"/>
    </source>
</evidence>
<evidence type="ECO:0000256" key="1">
    <source>
        <dbReference type="SAM" id="MobiDB-lite"/>
    </source>
</evidence>
<sequence length="287" mass="30208">MSATDERDPAPGAPDGPVGAAGAGSGVTGDPGPVEGPVAGAPQAAQEAGEPERALAIAQGSQSSEDDSDIESASIESASEQEEDREGARRLVIDTERFPLAGFRFMFLDMIYSMLQRIYHNDHILIRSHSGHVLLCTSPLDGSRSLPALTPPAEGDDSEGLAGNVEAAGEPMEPLAQAAVLEPKEAAAPEPRDQAAALQEVTGNQHGNSGEEAPKAGGEEEKQAKREKEDGEEQEPQKDLDPAVGSPGKSRLAIKKEKYKLKDILQDTLPGLLKTIKVIKNKQSQIV</sequence>
<dbReference type="AlphaFoldDB" id="A0A8B7AVF0"/>
<feature type="compositionally biased region" description="Basic and acidic residues" evidence="1">
    <location>
        <begin position="212"/>
        <end position="241"/>
    </location>
</feature>
<dbReference type="GeneID" id="103207689"/>
<feature type="region of interest" description="Disordered" evidence="1">
    <location>
        <begin position="1"/>
        <end position="88"/>
    </location>
</feature>